<dbReference type="RefSeq" id="WP_042546542.1">
    <property type="nucleotide sequence ID" value="NZ_CP028487.1"/>
</dbReference>
<dbReference type="InterPro" id="IPR045565">
    <property type="entry name" value="Phage_capsid_2"/>
</dbReference>
<name>A0ABM6UWF3_9GAMM</name>
<proteinExistence type="predicted"/>
<sequence length="277" mass="30028">MANTAFQTMYRNEFIAGFEQSQSLVRQTVTTEGVVKGNQIVFLVADSGGAEAVTRGVNGMIPARGDNLNQPIATLVEWHDLVRKTNYNVFASQGDQRAIMQGTTMAVLNRKIDQDIIGELTAATQTTGATAVMSLALAMKAKVILGNNEVPADNQLFALITPAAEAYLMQTKEFGSVDYVNNKPFTVSDSSLKSFTWAGVNWIVHPNLPGKGTNAETCFLYHRNAIGHGMDIKGLQTPVGYDEEQDYSWARATAYMGGKLLQNKGVVKIIHDGSAFA</sequence>
<dbReference type="Proteomes" id="UP000240908">
    <property type="component" value="Chromosome"/>
</dbReference>
<evidence type="ECO:0000313" key="1">
    <source>
        <dbReference type="EMBL" id="AVX39039.1"/>
    </source>
</evidence>
<dbReference type="GeneID" id="45570519"/>
<evidence type="ECO:0008006" key="3">
    <source>
        <dbReference type="Google" id="ProtNLM"/>
    </source>
</evidence>
<dbReference type="EMBL" id="CP028487">
    <property type="protein sequence ID" value="AVX39039.1"/>
    <property type="molecule type" value="Genomic_DNA"/>
</dbReference>
<evidence type="ECO:0000313" key="2">
    <source>
        <dbReference type="Proteomes" id="UP000240908"/>
    </source>
</evidence>
<dbReference type="Pfam" id="PF19821">
    <property type="entry name" value="Phage_capsid_2"/>
    <property type="match status" value="1"/>
</dbReference>
<gene>
    <name evidence="1" type="ORF">DA391_15985</name>
</gene>
<accession>A0ABM6UWF3</accession>
<organism evidence="1 2">
    <name type="scientific">Yersinia massiliensis</name>
    <dbReference type="NCBI Taxonomy" id="419257"/>
    <lineage>
        <taxon>Bacteria</taxon>
        <taxon>Pseudomonadati</taxon>
        <taxon>Pseudomonadota</taxon>
        <taxon>Gammaproteobacteria</taxon>
        <taxon>Enterobacterales</taxon>
        <taxon>Yersiniaceae</taxon>
        <taxon>Yersinia</taxon>
    </lineage>
</organism>
<reference evidence="2" key="1">
    <citation type="journal article" date="2018" name="Genome Announc.">
        <title>First complete genome sequence of Yersinia massiliensis.</title>
        <authorList>
            <person name="Thomas M.C."/>
            <person name="Arling V."/>
            <person name="Goji N."/>
            <person name="Janzen T.W."/>
            <person name="Duceppe M.-O."/>
            <person name="Mathews A."/>
            <person name="Carrillo C."/>
            <person name="Amoako K."/>
        </authorList>
    </citation>
    <scope>NUCLEOTIDE SEQUENCE [LARGE SCALE GENOMIC DNA]</scope>
    <source>
        <strain evidence="2">GTA</strain>
    </source>
</reference>
<keyword evidence="2" id="KW-1185">Reference proteome</keyword>
<protein>
    <recommendedName>
        <fullName evidence="3">Major capsid protein</fullName>
    </recommendedName>
</protein>